<dbReference type="InParanoid" id="A0A317ZDJ2"/>
<gene>
    <name evidence="1" type="ORF">DDZ13_12740</name>
</gene>
<comment type="caution">
    <text evidence="1">The sequence shown here is derived from an EMBL/GenBank/DDBJ whole genome shotgun (WGS) entry which is preliminary data.</text>
</comment>
<dbReference type="EMBL" id="QHJQ01000010">
    <property type="protein sequence ID" value="PXA03286.1"/>
    <property type="molecule type" value="Genomic_DNA"/>
</dbReference>
<dbReference type="AlphaFoldDB" id="A0A317ZDJ2"/>
<sequence>MDDLSFFKSFLKRFLKTTLSIIDKVFKHTAYLVHTGVTRQIGGRFIDRFKRLCIRQMAHKL</sequence>
<reference evidence="1 2" key="1">
    <citation type="submission" date="2018-05" db="EMBL/GenBank/DDBJ databases">
        <title>Coraliomargarita sinensis sp. nov., isolated from a marine solar saltern.</title>
        <authorList>
            <person name="Zhou L.Y."/>
        </authorList>
    </citation>
    <scope>NUCLEOTIDE SEQUENCE [LARGE SCALE GENOMIC DNA]</scope>
    <source>
        <strain evidence="1 2">WN38</strain>
    </source>
</reference>
<keyword evidence="2" id="KW-1185">Reference proteome</keyword>
<evidence type="ECO:0000313" key="1">
    <source>
        <dbReference type="EMBL" id="PXA03286.1"/>
    </source>
</evidence>
<proteinExistence type="predicted"/>
<evidence type="ECO:0000313" key="2">
    <source>
        <dbReference type="Proteomes" id="UP000247099"/>
    </source>
</evidence>
<protein>
    <submittedName>
        <fullName evidence="1">Uncharacterized protein</fullName>
    </submittedName>
</protein>
<organism evidence="1 2">
    <name type="scientific">Coraliomargarita sinensis</name>
    <dbReference type="NCBI Taxonomy" id="2174842"/>
    <lineage>
        <taxon>Bacteria</taxon>
        <taxon>Pseudomonadati</taxon>
        <taxon>Verrucomicrobiota</taxon>
        <taxon>Opitutia</taxon>
        <taxon>Puniceicoccales</taxon>
        <taxon>Coraliomargaritaceae</taxon>
        <taxon>Coraliomargarita</taxon>
    </lineage>
</organism>
<name>A0A317ZDJ2_9BACT</name>
<dbReference type="Proteomes" id="UP000247099">
    <property type="component" value="Unassembled WGS sequence"/>
</dbReference>
<accession>A0A317ZDJ2</accession>